<feature type="compositionally biased region" description="Basic and acidic residues" evidence="4">
    <location>
        <begin position="123"/>
        <end position="136"/>
    </location>
</feature>
<dbReference type="PANTHER" id="PTHR23254:SF16">
    <property type="entry name" value="CBP80_20-DEPENDENT TRANSLATION INITIATION FACTOR"/>
    <property type="match status" value="1"/>
</dbReference>
<dbReference type="EMBL" id="CAAE01015094">
    <property type="protein sequence ID" value="CAG12445.1"/>
    <property type="molecule type" value="Genomic_DNA"/>
</dbReference>
<protein>
    <submittedName>
        <fullName evidence="6">(spotted green pufferfish) hypothetical protein</fullName>
    </submittedName>
</protein>
<dbReference type="SMART" id="SM00543">
    <property type="entry name" value="MIF4G"/>
    <property type="match status" value="1"/>
</dbReference>
<feature type="compositionally biased region" description="Low complexity" evidence="4">
    <location>
        <begin position="36"/>
        <end position="64"/>
    </location>
</feature>
<keyword evidence="2" id="KW-0963">Cytoplasm</keyword>
<reference evidence="6" key="1">
    <citation type="journal article" date="2004" name="Nature">
        <title>Genome duplication in the teleost fish Tetraodon nigroviridis reveals the early vertebrate proto-karyotype.</title>
        <authorList>
            <person name="Jaillon O."/>
            <person name="Aury J.-M."/>
            <person name="Brunet F."/>
            <person name="Petit J.-L."/>
            <person name="Stange-Thomann N."/>
            <person name="Mauceli E."/>
            <person name="Bouneau L."/>
            <person name="Fischer C."/>
            <person name="Ozouf-Costaz C."/>
            <person name="Bernot A."/>
            <person name="Nicaud S."/>
            <person name="Jaffe D."/>
            <person name="Fisher S."/>
            <person name="Lutfalla G."/>
            <person name="Dossat C."/>
            <person name="Segurens B."/>
            <person name="Dasilva C."/>
            <person name="Salanoubat M."/>
            <person name="Levy M."/>
            <person name="Boudet N."/>
            <person name="Castellano S."/>
            <person name="Anthouard V."/>
            <person name="Jubin C."/>
            <person name="Castelli V."/>
            <person name="Katinka M."/>
            <person name="Vacherie B."/>
            <person name="Biemont C."/>
            <person name="Skalli Z."/>
            <person name="Cattolico L."/>
            <person name="Poulain J."/>
            <person name="De Berardinis V."/>
            <person name="Cruaud C."/>
            <person name="Duprat S."/>
            <person name="Brottier P."/>
            <person name="Coutanceau J.-P."/>
            <person name="Gouzy J."/>
            <person name="Parra G."/>
            <person name="Lardier G."/>
            <person name="Chapple C."/>
            <person name="McKernan K.J."/>
            <person name="McEwan P."/>
            <person name="Bosak S."/>
            <person name="Kellis M."/>
            <person name="Volff J.-N."/>
            <person name="Guigo R."/>
            <person name="Zody M.C."/>
            <person name="Mesirov J."/>
            <person name="Lindblad-Toh K."/>
            <person name="Birren B."/>
            <person name="Nusbaum C."/>
            <person name="Kahn D."/>
            <person name="Robinson-Rechavi M."/>
            <person name="Laudet V."/>
            <person name="Schachter V."/>
            <person name="Quetier F."/>
            <person name="Saurin W."/>
            <person name="Scarpelli C."/>
            <person name="Wincker P."/>
            <person name="Lander E.S."/>
            <person name="Weissenbach J."/>
            <person name="Roest Crollius H."/>
        </authorList>
    </citation>
    <scope>NUCLEOTIDE SEQUENCE [LARGE SCALE GENOMIC DNA]</scope>
</reference>
<feature type="domain" description="MIF4G" evidence="5">
    <location>
        <begin position="224"/>
        <end position="465"/>
    </location>
</feature>
<dbReference type="Pfam" id="PF02854">
    <property type="entry name" value="MIF4G"/>
    <property type="match status" value="1"/>
</dbReference>
<dbReference type="GO" id="GO:0006446">
    <property type="term" value="P:regulation of translational initiation"/>
    <property type="evidence" value="ECO:0007669"/>
    <property type="project" value="TreeGrafter"/>
</dbReference>
<comment type="caution">
    <text evidence="6">The sequence shown here is derived from an EMBL/GenBank/DDBJ whole genome shotgun (WGS) entry which is preliminary data.</text>
</comment>
<sequence length="486" mass="54071">MSCRAKCFYIPRNQTQICSCSRRQQRHQGGGGGKNPPLQTQQQSPQHQRDLSQQQSPNLQQQNSTELGDNRNGGAARPPRQYPGGHGPRQGGHSQNRRWHPSQKGQGQGQTTLPGDKGASPRTNRETEAEPARGEEDTGAPVDIAATCPGQPPESKPATNASPVLMPNKEAPPGSEKTSEGQPEKPKISLLQSSKERLRRRLKDKEDTREASSSGDPQSMDRLVDLLNNMRSNSSGVEQQLVSFMEEVQCSARSEETLAQVVHTIYATAVSDRSFAATAAKLCDKMALFIVDGTKFRSLLLNMLQNITGQCLGSFAYTLPSSSSSFLLISLQPFTFCTSQRAEQKRDFCRREQLQQADIERWLGFITFLCEVFGTMRSSSGEPFRVLVCPIYTCLRELLQSTDVKEDAVLCCSMELQSMGRLLEEQLPEMMTELLAAVRDKMLCPAESQLTRSLLMEVIELHAHCWNPLEALTTQYYNRTIQKLTT</sequence>
<feature type="compositionally biased region" description="Polar residues" evidence="4">
    <location>
        <begin position="103"/>
        <end position="113"/>
    </location>
</feature>
<dbReference type="SUPFAM" id="SSF48371">
    <property type="entry name" value="ARM repeat"/>
    <property type="match status" value="1"/>
</dbReference>
<gene>
    <name evidence="6" type="ORF">GSTENG00034725001</name>
</gene>
<dbReference type="AlphaFoldDB" id="Q4RGN7"/>
<evidence type="ECO:0000256" key="1">
    <source>
        <dbReference type="ARBA" id="ARBA00004496"/>
    </source>
</evidence>
<comment type="subcellular location">
    <subcellularLocation>
        <location evidence="1">Cytoplasm</location>
    </subcellularLocation>
</comment>
<proteinExistence type="predicted"/>
<evidence type="ECO:0000256" key="2">
    <source>
        <dbReference type="ARBA" id="ARBA00022490"/>
    </source>
</evidence>
<evidence type="ECO:0000259" key="5">
    <source>
        <dbReference type="SMART" id="SM00543"/>
    </source>
</evidence>
<reference evidence="6" key="2">
    <citation type="submission" date="2004-02" db="EMBL/GenBank/DDBJ databases">
        <authorList>
            <consortium name="Genoscope"/>
            <consortium name="Whitehead Institute Centre for Genome Research"/>
        </authorList>
    </citation>
    <scope>NUCLEOTIDE SEQUENCE</scope>
</reference>
<dbReference type="GO" id="GO:0005829">
    <property type="term" value="C:cytosol"/>
    <property type="evidence" value="ECO:0007669"/>
    <property type="project" value="TreeGrafter"/>
</dbReference>
<dbReference type="GO" id="GO:0003723">
    <property type="term" value="F:RNA binding"/>
    <property type="evidence" value="ECO:0007669"/>
    <property type="project" value="InterPro"/>
</dbReference>
<feature type="compositionally biased region" description="Basic and acidic residues" evidence="4">
    <location>
        <begin position="177"/>
        <end position="187"/>
    </location>
</feature>
<dbReference type="InterPro" id="IPR016024">
    <property type="entry name" value="ARM-type_fold"/>
</dbReference>
<dbReference type="PANTHER" id="PTHR23254">
    <property type="entry name" value="EIF4G DOMAIN PROTEIN"/>
    <property type="match status" value="1"/>
</dbReference>
<organism evidence="6">
    <name type="scientific">Tetraodon nigroviridis</name>
    <name type="common">Spotted green pufferfish</name>
    <name type="synonym">Chelonodon nigroviridis</name>
    <dbReference type="NCBI Taxonomy" id="99883"/>
    <lineage>
        <taxon>Eukaryota</taxon>
        <taxon>Metazoa</taxon>
        <taxon>Chordata</taxon>
        <taxon>Craniata</taxon>
        <taxon>Vertebrata</taxon>
        <taxon>Euteleostomi</taxon>
        <taxon>Actinopterygii</taxon>
        <taxon>Neopterygii</taxon>
        <taxon>Teleostei</taxon>
        <taxon>Neoteleostei</taxon>
        <taxon>Acanthomorphata</taxon>
        <taxon>Eupercaria</taxon>
        <taxon>Tetraodontiformes</taxon>
        <taxon>Tetradontoidea</taxon>
        <taxon>Tetraodontidae</taxon>
        <taxon>Tetraodon</taxon>
    </lineage>
</organism>
<dbReference type="GO" id="GO:0008494">
    <property type="term" value="F:translation activator activity"/>
    <property type="evidence" value="ECO:0007669"/>
    <property type="project" value="TreeGrafter"/>
</dbReference>
<name>Q4RGN7_TETNG</name>
<keyword evidence="3" id="KW-0810">Translation regulation</keyword>
<accession>Q4RGN7</accession>
<evidence type="ECO:0000256" key="4">
    <source>
        <dbReference type="SAM" id="MobiDB-lite"/>
    </source>
</evidence>
<evidence type="ECO:0000256" key="3">
    <source>
        <dbReference type="ARBA" id="ARBA00022845"/>
    </source>
</evidence>
<feature type="region of interest" description="Disordered" evidence="4">
    <location>
        <begin position="19"/>
        <end position="221"/>
    </location>
</feature>
<dbReference type="InterPro" id="IPR003890">
    <property type="entry name" value="MIF4G-like_typ-3"/>
</dbReference>
<dbReference type="Gene3D" id="1.25.40.180">
    <property type="match status" value="1"/>
</dbReference>
<dbReference type="InterPro" id="IPR051367">
    <property type="entry name" value="mRNA_TranslReg/HistoneTransl"/>
</dbReference>
<dbReference type="OrthoDB" id="6484979at2759"/>
<evidence type="ECO:0000313" key="6">
    <source>
        <dbReference type="EMBL" id="CAG12445.1"/>
    </source>
</evidence>
<feature type="non-terminal residue" evidence="6">
    <location>
        <position position="486"/>
    </location>
</feature>
<dbReference type="KEGG" id="tng:GSTEN00034725G001"/>